<keyword evidence="4" id="KW-1185">Reference proteome</keyword>
<feature type="coiled-coil region" evidence="1">
    <location>
        <begin position="466"/>
        <end position="514"/>
    </location>
</feature>
<protein>
    <submittedName>
        <fullName evidence="3">Uncharacterized protein</fullName>
    </submittedName>
</protein>
<dbReference type="GO" id="GO:0016460">
    <property type="term" value="C:myosin II complex"/>
    <property type="evidence" value="ECO:0007669"/>
    <property type="project" value="TreeGrafter"/>
</dbReference>
<dbReference type="Proteomes" id="UP000799428">
    <property type="component" value="Unassembled WGS sequence"/>
</dbReference>
<evidence type="ECO:0000313" key="3">
    <source>
        <dbReference type="EMBL" id="KAF2712583.1"/>
    </source>
</evidence>
<keyword evidence="1" id="KW-0175">Coiled coil</keyword>
<dbReference type="AlphaFoldDB" id="A0A6G1KIY2"/>
<reference evidence="3" key="1">
    <citation type="journal article" date="2020" name="Stud. Mycol.">
        <title>101 Dothideomycetes genomes: a test case for predicting lifestyles and emergence of pathogens.</title>
        <authorList>
            <person name="Haridas S."/>
            <person name="Albert R."/>
            <person name="Binder M."/>
            <person name="Bloem J."/>
            <person name="Labutti K."/>
            <person name="Salamov A."/>
            <person name="Andreopoulos B."/>
            <person name="Baker S."/>
            <person name="Barry K."/>
            <person name="Bills G."/>
            <person name="Bluhm B."/>
            <person name="Cannon C."/>
            <person name="Castanera R."/>
            <person name="Culley D."/>
            <person name="Daum C."/>
            <person name="Ezra D."/>
            <person name="Gonzalez J."/>
            <person name="Henrissat B."/>
            <person name="Kuo A."/>
            <person name="Liang C."/>
            <person name="Lipzen A."/>
            <person name="Lutzoni F."/>
            <person name="Magnuson J."/>
            <person name="Mondo S."/>
            <person name="Nolan M."/>
            <person name="Ohm R."/>
            <person name="Pangilinan J."/>
            <person name="Park H.-J."/>
            <person name="Ramirez L."/>
            <person name="Alfaro M."/>
            <person name="Sun H."/>
            <person name="Tritt A."/>
            <person name="Yoshinaga Y."/>
            <person name="Zwiers L.-H."/>
            <person name="Turgeon B."/>
            <person name="Goodwin S."/>
            <person name="Spatafora J."/>
            <person name="Crous P."/>
            <person name="Grigoriev I."/>
        </authorList>
    </citation>
    <scope>NUCLEOTIDE SEQUENCE</scope>
    <source>
        <strain evidence="3">CBS 279.74</strain>
    </source>
</reference>
<proteinExistence type="predicted"/>
<organism evidence="3 4">
    <name type="scientific">Pleomassaria siparia CBS 279.74</name>
    <dbReference type="NCBI Taxonomy" id="1314801"/>
    <lineage>
        <taxon>Eukaryota</taxon>
        <taxon>Fungi</taxon>
        <taxon>Dikarya</taxon>
        <taxon>Ascomycota</taxon>
        <taxon>Pezizomycotina</taxon>
        <taxon>Dothideomycetes</taxon>
        <taxon>Pleosporomycetidae</taxon>
        <taxon>Pleosporales</taxon>
        <taxon>Pleomassariaceae</taxon>
        <taxon>Pleomassaria</taxon>
    </lineage>
</organism>
<feature type="compositionally biased region" description="Basic residues" evidence="2">
    <location>
        <begin position="707"/>
        <end position="722"/>
    </location>
</feature>
<dbReference type="PANTHER" id="PTHR45615">
    <property type="entry name" value="MYOSIN HEAVY CHAIN, NON-MUSCLE"/>
    <property type="match status" value="1"/>
</dbReference>
<dbReference type="EMBL" id="MU005766">
    <property type="protein sequence ID" value="KAF2712583.1"/>
    <property type="molecule type" value="Genomic_DNA"/>
</dbReference>
<feature type="coiled-coil region" evidence="1">
    <location>
        <begin position="216"/>
        <end position="415"/>
    </location>
</feature>
<gene>
    <name evidence="3" type="ORF">K504DRAFT_464660</name>
</gene>
<feature type="coiled-coil region" evidence="1">
    <location>
        <begin position="118"/>
        <end position="152"/>
    </location>
</feature>
<feature type="region of interest" description="Disordered" evidence="2">
    <location>
        <begin position="613"/>
        <end position="642"/>
    </location>
</feature>
<dbReference type="GO" id="GO:0000146">
    <property type="term" value="F:microfilament motor activity"/>
    <property type="evidence" value="ECO:0007669"/>
    <property type="project" value="TreeGrafter"/>
</dbReference>
<feature type="compositionally biased region" description="Polar residues" evidence="2">
    <location>
        <begin position="633"/>
        <end position="642"/>
    </location>
</feature>
<sequence length="729" mass="83265">MSTLPPLSPGAQDFGALLDLRMHQTNGRFYCGAPTQCTTLLSLEESLMWRETLEIWYRSKNLLDSAIYKWAASMLCDKHYGNEEIEAQLWESIKNRVRNSKYVRKNGETPKTIELGQNMATTLELRALEKKGADLEDEKKGLMEQIATKEDELKESRYLRNAAEQLAAQKEGALIELRCRYEETKRTSRAHITELEDFRRANEKRELKRKESAFHIQQLEASKAELSASGKEMTQRLDEANRTIAEISGSLKELRNENKRLSEQNSDFTKQLENYQREIARGESALKHAETKFQEQSAQNKMLQQSRDDAIQKLAEQDGALSELRRENHELRELDANKSTLLTTAQRTIGSQDNELTKLKGEMERVRTERDFSLDELSKHNEELIAYQRTLSSQVKSLQGLCRQHEDSLKNLHEDTGDTHAKTSTVVDQTRDAEANPEEAQKASLVSRLKAVQADLEQQKSANVDSSKITKEMNELQSEVSKARNEKGGIETALNNIQAELEAAKKRTMKLAEDNFRLARQLNNLEDQAEKDKLLHASTLEKAKKDLETSQLEGKQFTHDKSILSSQVGDLQERLEGEQTRYEALAKELDEWQAENEELSAAKQELENQLRTIKSKSAASDQTARAELEQREVQTQQAQSRAQEAECEKRKLMNQLQHLKAELDEAEARVAAAYEKVEHERTAALDHAALEAEKALNDPEIASASPSKRHSRIWRKISSHKRSNTDQER</sequence>
<feature type="compositionally biased region" description="Polar residues" evidence="2">
    <location>
        <begin position="613"/>
        <end position="623"/>
    </location>
</feature>
<feature type="region of interest" description="Disordered" evidence="2">
    <location>
        <begin position="696"/>
        <end position="729"/>
    </location>
</feature>
<dbReference type="GO" id="GO:0032982">
    <property type="term" value="C:myosin filament"/>
    <property type="evidence" value="ECO:0007669"/>
    <property type="project" value="TreeGrafter"/>
</dbReference>
<evidence type="ECO:0000313" key="4">
    <source>
        <dbReference type="Proteomes" id="UP000799428"/>
    </source>
</evidence>
<dbReference type="GO" id="GO:0005737">
    <property type="term" value="C:cytoplasm"/>
    <property type="evidence" value="ECO:0007669"/>
    <property type="project" value="TreeGrafter"/>
</dbReference>
<evidence type="ECO:0000256" key="1">
    <source>
        <dbReference type="SAM" id="Coils"/>
    </source>
</evidence>
<evidence type="ECO:0000256" key="2">
    <source>
        <dbReference type="SAM" id="MobiDB-lite"/>
    </source>
</evidence>
<dbReference type="PANTHER" id="PTHR45615:SF40">
    <property type="entry name" value="MYOSIN HEAVY CHAIN, NON-MUSCLE"/>
    <property type="match status" value="1"/>
</dbReference>
<accession>A0A6G1KIY2</accession>
<dbReference type="GO" id="GO:0051015">
    <property type="term" value="F:actin filament binding"/>
    <property type="evidence" value="ECO:0007669"/>
    <property type="project" value="TreeGrafter"/>
</dbReference>
<name>A0A6G1KIY2_9PLEO</name>